<name>A0A2M6XCG8_9BACT</name>
<reference evidence="2" key="1">
    <citation type="submission" date="2017-09" db="EMBL/GenBank/DDBJ databases">
        <title>Depth-based differentiation of microbial function through sediment-hosted aquifers and enrichment of novel symbionts in the deep terrestrial subsurface.</title>
        <authorList>
            <person name="Probst A.J."/>
            <person name="Ladd B."/>
            <person name="Jarett J.K."/>
            <person name="Geller-Mcgrath D.E."/>
            <person name="Sieber C.M.K."/>
            <person name="Emerson J.B."/>
            <person name="Anantharaman K."/>
            <person name="Thomas B.C."/>
            <person name="Malmstrom R."/>
            <person name="Stieglmeier M."/>
            <person name="Klingl A."/>
            <person name="Woyke T."/>
            <person name="Ryan C.M."/>
            <person name="Banfield J.F."/>
        </authorList>
    </citation>
    <scope>NUCLEOTIDE SEQUENCE [LARGE SCALE GENOMIC DNA]</scope>
</reference>
<dbReference type="Proteomes" id="UP000228996">
    <property type="component" value="Unassembled WGS sequence"/>
</dbReference>
<dbReference type="EMBL" id="PEYO01000017">
    <property type="protein sequence ID" value="PIU03375.1"/>
    <property type="molecule type" value="Genomic_DNA"/>
</dbReference>
<organism evidence="1 2">
    <name type="scientific">Candidatus Shapirobacteria bacterium CG08_land_8_20_14_0_20_39_18</name>
    <dbReference type="NCBI Taxonomy" id="1974883"/>
    <lineage>
        <taxon>Bacteria</taxon>
        <taxon>Candidatus Shapironibacteriota</taxon>
    </lineage>
</organism>
<evidence type="ECO:0000313" key="2">
    <source>
        <dbReference type="Proteomes" id="UP000228996"/>
    </source>
</evidence>
<proteinExistence type="predicted"/>
<dbReference type="AlphaFoldDB" id="A0A2M6XCG8"/>
<gene>
    <name evidence="1" type="ORF">COT44_02945</name>
</gene>
<comment type="caution">
    <text evidence="1">The sequence shown here is derived from an EMBL/GenBank/DDBJ whole genome shotgun (WGS) entry which is preliminary data.</text>
</comment>
<accession>A0A2M6XCG8</accession>
<protein>
    <submittedName>
        <fullName evidence="1">Uncharacterized protein</fullName>
    </submittedName>
</protein>
<sequence length="98" mass="11199">MMSAASDRPTCAQTHQVSYSHESVENLPLVEVWVRGVKKLLRQLECGCLLWHGRPYKQLGDLTVEKQIETDIKDANTRCATIIGCRKAQVRMRSRAMR</sequence>
<evidence type="ECO:0000313" key="1">
    <source>
        <dbReference type="EMBL" id="PIU03375.1"/>
    </source>
</evidence>